<dbReference type="RefSeq" id="WP_207183265.1">
    <property type="nucleotide sequence ID" value="NZ_AP024145.1"/>
</dbReference>
<proteinExistence type="predicted"/>
<sequence length="87" mass="10041">MSELAQQGSYQRVPIVEADSIMSQRKNPLAKLVHNFVGKADRDKIRDNEHAISNFVRDLGRQNQKHKESVRKELEDGGRPKDGRFRL</sequence>
<evidence type="ECO:0000256" key="1">
    <source>
        <dbReference type="SAM" id="MobiDB-lite"/>
    </source>
</evidence>
<evidence type="ECO:0000313" key="3">
    <source>
        <dbReference type="Proteomes" id="UP000663508"/>
    </source>
</evidence>
<dbReference type="AlphaFoldDB" id="A0A8H9C5J2"/>
<dbReference type="Proteomes" id="UP000663508">
    <property type="component" value="Chromosome"/>
</dbReference>
<protein>
    <submittedName>
        <fullName evidence="2">Uncharacterized protein</fullName>
    </submittedName>
</protein>
<name>A0A8H9C5J2_9HYPH</name>
<organism evidence="2 3">
    <name type="scientific">Methylobacterium indicum</name>
    <dbReference type="NCBI Taxonomy" id="1775910"/>
    <lineage>
        <taxon>Bacteria</taxon>
        <taxon>Pseudomonadati</taxon>
        <taxon>Pseudomonadota</taxon>
        <taxon>Alphaproteobacteria</taxon>
        <taxon>Hyphomicrobiales</taxon>
        <taxon>Methylobacteriaceae</taxon>
        <taxon>Methylobacterium</taxon>
    </lineage>
</organism>
<gene>
    <name evidence="2" type="ORF">mvi_28830</name>
</gene>
<reference evidence="2" key="1">
    <citation type="submission" date="2020-11" db="EMBL/GenBank/DDBJ databases">
        <title>Complete genome sequence of a novel pathogenic Methylobacterium strain isolated from rice in Vietnam.</title>
        <authorList>
            <person name="Lai K."/>
            <person name="Okazaki S."/>
            <person name="Higashi K."/>
            <person name="Mori H."/>
            <person name="Toyoda A."/>
            <person name="Kurokawa K."/>
        </authorList>
    </citation>
    <scope>NUCLEOTIDE SEQUENCE</scope>
    <source>
        <strain evidence="2">VL1</strain>
    </source>
</reference>
<dbReference type="EMBL" id="AP024145">
    <property type="protein sequence ID" value="BCM84422.1"/>
    <property type="molecule type" value="Genomic_DNA"/>
</dbReference>
<feature type="compositionally biased region" description="Basic and acidic residues" evidence="1">
    <location>
        <begin position="65"/>
        <end position="87"/>
    </location>
</feature>
<dbReference type="KEGG" id="mind:mvi_28830"/>
<evidence type="ECO:0000313" key="2">
    <source>
        <dbReference type="EMBL" id="BCM84422.1"/>
    </source>
</evidence>
<feature type="region of interest" description="Disordered" evidence="1">
    <location>
        <begin position="56"/>
        <end position="87"/>
    </location>
</feature>
<accession>A0A8H9C5J2</accession>